<evidence type="ECO:0000313" key="4">
    <source>
        <dbReference type="Proteomes" id="UP000785679"/>
    </source>
</evidence>
<feature type="compositionally biased region" description="Polar residues" evidence="1">
    <location>
        <begin position="181"/>
        <end position="191"/>
    </location>
</feature>
<keyword evidence="4" id="KW-1185">Reference proteome</keyword>
<feature type="region of interest" description="Disordered" evidence="1">
    <location>
        <begin position="165"/>
        <end position="241"/>
    </location>
</feature>
<dbReference type="AlphaFoldDB" id="A0A8J8NVD5"/>
<name>A0A8J8NVD5_HALGN</name>
<protein>
    <submittedName>
        <fullName evidence="3">Uncharacterized protein</fullName>
    </submittedName>
</protein>
<accession>A0A8J8NVD5</accession>
<dbReference type="Proteomes" id="UP000785679">
    <property type="component" value="Unassembled WGS sequence"/>
</dbReference>
<organism evidence="3 4">
    <name type="scientific">Halteria grandinella</name>
    <dbReference type="NCBI Taxonomy" id="5974"/>
    <lineage>
        <taxon>Eukaryota</taxon>
        <taxon>Sar</taxon>
        <taxon>Alveolata</taxon>
        <taxon>Ciliophora</taxon>
        <taxon>Intramacronucleata</taxon>
        <taxon>Spirotrichea</taxon>
        <taxon>Stichotrichia</taxon>
        <taxon>Sporadotrichida</taxon>
        <taxon>Halteriidae</taxon>
        <taxon>Halteria</taxon>
    </lineage>
</organism>
<evidence type="ECO:0000313" key="3">
    <source>
        <dbReference type="EMBL" id="TNV80846.1"/>
    </source>
</evidence>
<feature type="chain" id="PRO_5035305616" evidence="2">
    <location>
        <begin position="22"/>
        <end position="306"/>
    </location>
</feature>
<dbReference type="EMBL" id="RRYP01006940">
    <property type="protein sequence ID" value="TNV80846.1"/>
    <property type="molecule type" value="Genomic_DNA"/>
</dbReference>
<evidence type="ECO:0000256" key="1">
    <source>
        <dbReference type="SAM" id="MobiDB-lite"/>
    </source>
</evidence>
<feature type="signal peptide" evidence="2">
    <location>
        <begin position="1"/>
        <end position="21"/>
    </location>
</feature>
<evidence type="ECO:0000256" key="2">
    <source>
        <dbReference type="SAM" id="SignalP"/>
    </source>
</evidence>
<keyword evidence="2" id="KW-0732">Signal</keyword>
<sequence>MKRAITLAVALLLGLVSSELASEPGSFFYENDWLSLRYDYAVDLTYGSNFNTWKNANNSDVFHASYDLYLDGHGKYGFEVSALDLFKLGFGMKFRDLHVVPYRQAISFVNPTAMIFNAEPFDMGAHGSYELSFGALSTSYNVAAPVFDKSIVDYIISLVKNMGGNPHTNPEEPNGPITPTDPATGNHTFNETIPHHPTNWTETPVQPSNETESNSTTPVLKQLAPPDLPPMDPADESSGRLFPTSMDDWYASMGSFTDPYIGFDDTTWDPNSEWTGEHRYWQYSIFGTILLDSLTPTNDLPPPPMI</sequence>
<reference evidence="3" key="1">
    <citation type="submission" date="2019-06" db="EMBL/GenBank/DDBJ databases">
        <authorList>
            <person name="Zheng W."/>
        </authorList>
    </citation>
    <scope>NUCLEOTIDE SEQUENCE</scope>
    <source>
        <strain evidence="3">QDHG01</strain>
    </source>
</reference>
<comment type="caution">
    <text evidence="3">The sequence shown here is derived from an EMBL/GenBank/DDBJ whole genome shotgun (WGS) entry which is preliminary data.</text>
</comment>
<gene>
    <name evidence="3" type="ORF">FGO68_gene11027</name>
</gene>
<proteinExistence type="predicted"/>
<feature type="compositionally biased region" description="Polar residues" evidence="1">
    <location>
        <begin position="198"/>
        <end position="219"/>
    </location>
</feature>